<organism evidence="4 5">
    <name type="scientific">Paenibacillus mendelii</name>
    <dbReference type="NCBI Taxonomy" id="206163"/>
    <lineage>
        <taxon>Bacteria</taxon>
        <taxon>Bacillati</taxon>
        <taxon>Bacillota</taxon>
        <taxon>Bacilli</taxon>
        <taxon>Bacillales</taxon>
        <taxon>Paenibacillaceae</taxon>
        <taxon>Paenibacillus</taxon>
    </lineage>
</organism>
<dbReference type="PANTHER" id="PTHR28004:SF2">
    <property type="entry name" value="D-SERINE DEHYDRATASE"/>
    <property type="match status" value="1"/>
</dbReference>
<dbReference type="InterPro" id="IPR026956">
    <property type="entry name" value="D-ser_dehydrat-like_dom"/>
</dbReference>
<dbReference type="RefSeq" id="WP_309145363.1">
    <property type="nucleotide sequence ID" value="NZ_JANHOF010000019.1"/>
</dbReference>
<feature type="domain" description="D-serine dehydratase-like" evidence="3">
    <location>
        <begin position="271"/>
        <end position="368"/>
    </location>
</feature>
<evidence type="ECO:0000256" key="1">
    <source>
        <dbReference type="ARBA" id="ARBA00005323"/>
    </source>
</evidence>
<gene>
    <name evidence="4" type="ORF">ACFFJ8_30570</name>
</gene>
<dbReference type="InterPro" id="IPR051466">
    <property type="entry name" value="D-amino_acid_metab_enzyme"/>
</dbReference>
<comment type="caution">
    <text evidence="4">The sequence shown here is derived from an EMBL/GenBank/DDBJ whole genome shotgun (WGS) entry which is preliminary data.</text>
</comment>
<proteinExistence type="inferred from homology"/>
<dbReference type="Gene3D" id="2.40.37.20">
    <property type="entry name" value="D-serine dehydratase-like domain"/>
    <property type="match status" value="1"/>
</dbReference>
<dbReference type="InterPro" id="IPR029066">
    <property type="entry name" value="PLP-binding_barrel"/>
</dbReference>
<evidence type="ECO:0000259" key="3">
    <source>
        <dbReference type="SMART" id="SM01119"/>
    </source>
</evidence>
<dbReference type="PANTHER" id="PTHR28004">
    <property type="entry name" value="ZGC:162816-RELATED"/>
    <property type="match status" value="1"/>
</dbReference>
<dbReference type="InterPro" id="IPR042208">
    <property type="entry name" value="D-ser_dehydrat-like_sf"/>
</dbReference>
<dbReference type="Pfam" id="PF14031">
    <property type="entry name" value="D-ser_dehydrat"/>
    <property type="match status" value="1"/>
</dbReference>
<dbReference type="EMBL" id="JBHLVF010000046">
    <property type="protein sequence ID" value="MFC0395702.1"/>
    <property type="molecule type" value="Genomic_DNA"/>
</dbReference>
<accession>A0ABV6JJ25</accession>
<keyword evidence="4" id="KW-0413">Isomerase</keyword>
<dbReference type="EC" id="5.1.1.1" evidence="4"/>
<dbReference type="SUPFAM" id="SSF51419">
    <property type="entry name" value="PLP-binding barrel"/>
    <property type="match status" value="1"/>
</dbReference>
<dbReference type="SMART" id="SM01119">
    <property type="entry name" value="D-ser_dehydrat"/>
    <property type="match status" value="1"/>
</dbReference>
<dbReference type="Pfam" id="PF01168">
    <property type="entry name" value="Ala_racemase_N"/>
    <property type="match status" value="1"/>
</dbReference>
<dbReference type="Gene3D" id="3.20.20.10">
    <property type="entry name" value="Alanine racemase"/>
    <property type="match status" value="1"/>
</dbReference>
<dbReference type="Proteomes" id="UP001589818">
    <property type="component" value="Unassembled WGS sequence"/>
</dbReference>
<evidence type="ECO:0000313" key="4">
    <source>
        <dbReference type="EMBL" id="MFC0395702.1"/>
    </source>
</evidence>
<keyword evidence="5" id="KW-1185">Reference proteome</keyword>
<dbReference type="InterPro" id="IPR001608">
    <property type="entry name" value="Ala_racemase_N"/>
</dbReference>
<comment type="similarity">
    <text evidence="1">Belongs to the DSD1 family.</text>
</comment>
<reference evidence="4 5" key="1">
    <citation type="submission" date="2024-09" db="EMBL/GenBank/DDBJ databases">
        <authorList>
            <person name="Sun Q."/>
            <person name="Mori K."/>
        </authorList>
    </citation>
    <scope>NUCLEOTIDE SEQUENCE [LARGE SCALE GENOMIC DNA]</scope>
    <source>
        <strain evidence="4 5">CCM 4839</strain>
    </source>
</reference>
<protein>
    <submittedName>
        <fullName evidence="4">Alanine racemase</fullName>
        <ecNumber evidence="4">5.1.1.1</ecNumber>
    </submittedName>
</protein>
<keyword evidence="2" id="KW-0456">Lyase</keyword>
<dbReference type="GO" id="GO:0008784">
    <property type="term" value="F:alanine racemase activity"/>
    <property type="evidence" value="ECO:0007669"/>
    <property type="project" value="UniProtKB-EC"/>
</dbReference>
<sequence length="384" mass="41398">MIISNGMPLDEEAAAAKATALAQLETPCIVIDTAKMEANIRRMAEGARQAGVALRPHTKTHKMPQIAHKQIAAGASGITVAKVSEAEVMASGGIDDIFIAYPLIAESKIERALRLSERIDLIIGVDSLEGARRISTLAKLHNRTMQVRLEVDTGLKRTGIPYEQAVPLAREIHGMEGLDFTGIYTFRGAVQGGAATLDRLNAGLEEGQLMVKLADMLRSEGIPVRDVSVGSSPTGLYAASVPGVTEIRPGTYVFQDRMTAAFGLCTLEDCAAFVVATVVSRPDDRYAVIDGGSKTFATDVQPRTSPLHLEGFGYLLEAPDAVLERMSEEHGMIRTDSQHTLKPGDRVRIIPNHICSTVNLHNNVYFMEGDRLVKAPVAGRGMLE</sequence>
<evidence type="ECO:0000313" key="5">
    <source>
        <dbReference type="Proteomes" id="UP001589818"/>
    </source>
</evidence>
<evidence type="ECO:0000256" key="2">
    <source>
        <dbReference type="ARBA" id="ARBA00023239"/>
    </source>
</evidence>
<name>A0ABV6JJ25_9BACL</name>